<dbReference type="OrthoDB" id="3404679at2"/>
<keyword evidence="1" id="KW-0812">Transmembrane</keyword>
<dbReference type="AlphaFoldDB" id="A0A4Y9F2H1"/>
<name>A0A4Y9F2H1_9MICC</name>
<feature type="transmembrane region" description="Helical" evidence="1">
    <location>
        <begin position="267"/>
        <end position="285"/>
    </location>
</feature>
<feature type="domain" description="Acyltransferase 3" evidence="2">
    <location>
        <begin position="6"/>
        <end position="351"/>
    </location>
</feature>
<sequence length="387" mass="43172">MNRYAHIDAMRAFAVLLVVFSHAGLTFVPGGSGVTIFFAISGFIITYLLLRERDKTGSFDLAGFYIRRLLKIAPPLILAIVIPTLVYRSMGGAVDTLDFLGQVFFFNLRYLDSQITVLPGTHVMWSLSIEEQFYLVFALIWLVLVRWTAYRRALALLGIAVVLYSSLSRWVLHDAGASADRIYFGTDTRMEAIAIGMLTSLWYHRYAADEMVLGREVVGRRYRSGALIQDGRTIPLLGRNWVLFAALGVYLLTLVIRDDTFRDTVRYSLQAWAASAVMLWGLVASRQPLGATVHRFLAWRPLQLIGLSSYSIYLVHDVLFKALEPHLHGLPTLTQVALLAPLGVAAGVAMYLVVEVPVMRFKDRYFGASWKKQAAAADTPGPMGTKS</sequence>
<organism evidence="3 4">
    <name type="scientific">Rothia nasimurium</name>
    <dbReference type="NCBI Taxonomy" id="85336"/>
    <lineage>
        <taxon>Bacteria</taxon>
        <taxon>Bacillati</taxon>
        <taxon>Actinomycetota</taxon>
        <taxon>Actinomycetes</taxon>
        <taxon>Micrococcales</taxon>
        <taxon>Micrococcaceae</taxon>
        <taxon>Rothia</taxon>
    </lineage>
</organism>
<dbReference type="GO" id="GO:0009103">
    <property type="term" value="P:lipopolysaccharide biosynthetic process"/>
    <property type="evidence" value="ECO:0007669"/>
    <property type="project" value="TreeGrafter"/>
</dbReference>
<dbReference type="PANTHER" id="PTHR23028">
    <property type="entry name" value="ACETYLTRANSFERASE"/>
    <property type="match status" value="1"/>
</dbReference>
<proteinExistence type="predicted"/>
<dbReference type="InterPro" id="IPR002656">
    <property type="entry name" value="Acyl_transf_3_dom"/>
</dbReference>
<dbReference type="STRING" id="85336.A7979_04260"/>
<keyword evidence="3" id="KW-0012">Acyltransferase</keyword>
<evidence type="ECO:0000313" key="3">
    <source>
        <dbReference type="EMBL" id="TFU21838.1"/>
    </source>
</evidence>
<evidence type="ECO:0000256" key="1">
    <source>
        <dbReference type="SAM" id="Phobius"/>
    </source>
</evidence>
<dbReference type="RefSeq" id="WP_135013018.1">
    <property type="nucleotide sequence ID" value="NZ_JADGLK010000026.1"/>
</dbReference>
<protein>
    <submittedName>
        <fullName evidence="3">Acyltransferase</fullName>
    </submittedName>
</protein>
<feature type="transmembrane region" description="Helical" evidence="1">
    <location>
        <begin position="132"/>
        <end position="149"/>
    </location>
</feature>
<evidence type="ECO:0000313" key="4">
    <source>
        <dbReference type="Proteomes" id="UP000297951"/>
    </source>
</evidence>
<dbReference type="GO" id="GO:0016020">
    <property type="term" value="C:membrane"/>
    <property type="evidence" value="ECO:0007669"/>
    <property type="project" value="TreeGrafter"/>
</dbReference>
<accession>A0A4Y9F2H1</accession>
<feature type="transmembrane region" description="Helical" evidence="1">
    <location>
        <begin position="234"/>
        <end position="255"/>
    </location>
</feature>
<reference evidence="3 4" key="1">
    <citation type="submission" date="2019-03" db="EMBL/GenBank/DDBJ databases">
        <title>Diversity of the mouse oral microbiome.</title>
        <authorList>
            <person name="Joseph S."/>
            <person name="Aduse-Opoku J."/>
            <person name="Curtis M."/>
            <person name="Wade W."/>
            <person name="Hashim A."/>
        </authorList>
    </citation>
    <scope>NUCLEOTIDE SEQUENCE [LARGE SCALE GENOMIC DNA]</scope>
    <source>
        <strain evidence="4">irhom_31</strain>
    </source>
</reference>
<feature type="transmembrane region" description="Helical" evidence="1">
    <location>
        <begin position="336"/>
        <end position="354"/>
    </location>
</feature>
<feature type="transmembrane region" description="Helical" evidence="1">
    <location>
        <begin position="33"/>
        <end position="50"/>
    </location>
</feature>
<comment type="caution">
    <text evidence="3">The sequence shown here is derived from an EMBL/GenBank/DDBJ whole genome shotgun (WGS) entry which is preliminary data.</text>
</comment>
<dbReference type="Proteomes" id="UP000297951">
    <property type="component" value="Unassembled WGS sequence"/>
</dbReference>
<dbReference type="Pfam" id="PF01757">
    <property type="entry name" value="Acyl_transf_3"/>
    <property type="match status" value="1"/>
</dbReference>
<dbReference type="EMBL" id="SPQC01000026">
    <property type="protein sequence ID" value="TFU21838.1"/>
    <property type="molecule type" value="Genomic_DNA"/>
</dbReference>
<dbReference type="PANTHER" id="PTHR23028:SF53">
    <property type="entry name" value="ACYL_TRANSF_3 DOMAIN-CONTAINING PROTEIN"/>
    <property type="match status" value="1"/>
</dbReference>
<feature type="transmembrane region" description="Helical" evidence="1">
    <location>
        <begin position="70"/>
        <end position="90"/>
    </location>
</feature>
<dbReference type="InterPro" id="IPR050879">
    <property type="entry name" value="Acyltransferase_3"/>
</dbReference>
<gene>
    <name evidence="3" type="ORF">E4U03_07955</name>
</gene>
<evidence type="ECO:0000259" key="2">
    <source>
        <dbReference type="Pfam" id="PF01757"/>
    </source>
</evidence>
<feature type="transmembrane region" description="Helical" evidence="1">
    <location>
        <begin position="297"/>
        <end position="316"/>
    </location>
</feature>
<keyword evidence="3" id="KW-0808">Transferase</keyword>
<dbReference type="GO" id="GO:0016747">
    <property type="term" value="F:acyltransferase activity, transferring groups other than amino-acyl groups"/>
    <property type="evidence" value="ECO:0007669"/>
    <property type="project" value="InterPro"/>
</dbReference>
<keyword evidence="1" id="KW-1133">Transmembrane helix</keyword>
<keyword evidence="1" id="KW-0472">Membrane</keyword>